<dbReference type="SUPFAM" id="SSF52833">
    <property type="entry name" value="Thioredoxin-like"/>
    <property type="match status" value="1"/>
</dbReference>
<keyword evidence="4" id="KW-1185">Reference proteome</keyword>
<dbReference type="PANTHER" id="PTHR44051:SF21">
    <property type="entry name" value="GLUTATHIONE S-TRANSFERASE FAMILY PROTEIN"/>
    <property type="match status" value="1"/>
</dbReference>
<dbReference type="PROSITE" id="PS50405">
    <property type="entry name" value="GST_CTER"/>
    <property type="match status" value="1"/>
</dbReference>
<evidence type="ECO:0000259" key="1">
    <source>
        <dbReference type="PROSITE" id="PS50404"/>
    </source>
</evidence>
<proteinExistence type="predicted"/>
<feature type="domain" description="GST N-terminal" evidence="1">
    <location>
        <begin position="1"/>
        <end position="78"/>
    </location>
</feature>
<dbReference type="AlphaFoldDB" id="A0A9E5K0N0"/>
<dbReference type="Proteomes" id="UP000787472">
    <property type="component" value="Unassembled WGS sequence"/>
</dbReference>
<dbReference type="InterPro" id="IPR010987">
    <property type="entry name" value="Glutathione-S-Trfase_C-like"/>
</dbReference>
<name>A0A9E5K0N0_9GAMM</name>
<sequence length="210" mass="24771">MKLWHCKDTRSLRPLWTLEELGLDCEIEVLPFPPRFLQKEYLDTNPLGTVPYFQDGKATMTESTGICHYLVEKHPDTSLRIAPDHPDYGSYINWLFHSDATLTFPQTLVLRYGRFESAERRNPQVVEDYRRWYLARLQRLNHHLLDNEFLCGGRFTVADIAVHYALFLGELAGYANEYEEQTFEYLQRLKKRPAFERARAYSHPAQPQPF</sequence>
<dbReference type="SFLD" id="SFLDG00358">
    <property type="entry name" value="Main_(cytGST)"/>
    <property type="match status" value="1"/>
</dbReference>
<reference evidence="3" key="1">
    <citation type="submission" date="2020-03" db="EMBL/GenBank/DDBJ databases">
        <authorList>
            <person name="Guo F."/>
        </authorList>
    </citation>
    <scope>NUCLEOTIDE SEQUENCE</scope>
    <source>
        <strain evidence="3">JCM 30134</strain>
    </source>
</reference>
<dbReference type="InterPro" id="IPR036282">
    <property type="entry name" value="Glutathione-S-Trfase_C_sf"/>
</dbReference>
<organism evidence="3 4">
    <name type="scientific">Pseudomaricurvus hydrocarbonicus</name>
    <dbReference type="NCBI Taxonomy" id="1470433"/>
    <lineage>
        <taxon>Bacteria</taxon>
        <taxon>Pseudomonadati</taxon>
        <taxon>Pseudomonadota</taxon>
        <taxon>Gammaproteobacteria</taxon>
        <taxon>Cellvibrionales</taxon>
        <taxon>Cellvibrionaceae</taxon>
        <taxon>Pseudomaricurvus</taxon>
    </lineage>
</organism>
<dbReference type="SFLD" id="SFLDG01150">
    <property type="entry name" value="Main.1:_Beta-like"/>
    <property type="match status" value="1"/>
</dbReference>
<dbReference type="SUPFAM" id="SSF47616">
    <property type="entry name" value="GST C-terminal domain-like"/>
    <property type="match status" value="1"/>
</dbReference>
<dbReference type="PANTHER" id="PTHR44051">
    <property type="entry name" value="GLUTATHIONE S-TRANSFERASE-RELATED"/>
    <property type="match status" value="1"/>
</dbReference>
<dbReference type="EMBL" id="JAAONZ010000009">
    <property type="protein sequence ID" value="NHO66452.1"/>
    <property type="molecule type" value="Genomic_DNA"/>
</dbReference>
<dbReference type="InterPro" id="IPR040079">
    <property type="entry name" value="Glutathione_S-Trfase"/>
</dbReference>
<accession>A0A9E5K0N0</accession>
<dbReference type="InterPro" id="IPR004045">
    <property type="entry name" value="Glutathione_S-Trfase_N"/>
</dbReference>
<gene>
    <name evidence="3" type="ORF">G8770_12965</name>
</gene>
<dbReference type="Gene3D" id="1.20.1050.10">
    <property type="match status" value="1"/>
</dbReference>
<evidence type="ECO:0000313" key="3">
    <source>
        <dbReference type="EMBL" id="NHO66452.1"/>
    </source>
</evidence>
<protein>
    <submittedName>
        <fullName evidence="3">Glutathione S-transferase family protein</fullName>
    </submittedName>
</protein>
<dbReference type="InterPro" id="IPR036249">
    <property type="entry name" value="Thioredoxin-like_sf"/>
</dbReference>
<dbReference type="Pfam" id="PF13417">
    <property type="entry name" value="GST_N_3"/>
    <property type="match status" value="1"/>
</dbReference>
<dbReference type="Gene3D" id="3.40.30.10">
    <property type="entry name" value="Glutaredoxin"/>
    <property type="match status" value="1"/>
</dbReference>
<dbReference type="SFLD" id="SFLDS00019">
    <property type="entry name" value="Glutathione_Transferase_(cytos"/>
    <property type="match status" value="1"/>
</dbReference>
<evidence type="ECO:0000313" key="4">
    <source>
        <dbReference type="Proteomes" id="UP000787472"/>
    </source>
</evidence>
<feature type="domain" description="GST C-terminal" evidence="2">
    <location>
        <begin position="84"/>
        <end position="208"/>
    </location>
</feature>
<evidence type="ECO:0000259" key="2">
    <source>
        <dbReference type="PROSITE" id="PS50405"/>
    </source>
</evidence>
<dbReference type="CDD" id="cd03046">
    <property type="entry name" value="GST_N_GTT1_like"/>
    <property type="match status" value="1"/>
</dbReference>
<dbReference type="PROSITE" id="PS50404">
    <property type="entry name" value="GST_NTER"/>
    <property type="match status" value="1"/>
</dbReference>
<comment type="caution">
    <text evidence="3">The sequence shown here is derived from an EMBL/GenBank/DDBJ whole genome shotgun (WGS) entry which is preliminary data.</text>
</comment>